<comment type="similarity">
    <text evidence="8">Belongs to the ABC transporter superfamily. Drug exporter-1 (DrugE1) (TC 3.A.1.105) family.</text>
</comment>
<keyword evidence="7" id="KW-0472">Membrane</keyword>
<dbReference type="PROSITE" id="PS50893">
    <property type="entry name" value="ABC_TRANSPORTER_2"/>
    <property type="match status" value="1"/>
</dbReference>
<organism evidence="10">
    <name type="scientific">Candidatus Iainarchaeum sp</name>
    <dbReference type="NCBI Taxonomy" id="3101447"/>
    <lineage>
        <taxon>Archaea</taxon>
        <taxon>Candidatus Iainarchaeota</taxon>
        <taxon>Candidatus Iainarchaeia</taxon>
        <taxon>Candidatus Iainarchaeales</taxon>
        <taxon>Candidatus Iainarchaeaceae</taxon>
        <taxon>Candidatus Iainarchaeum</taxon>
    </lineage>
</organism>
<dbReference type="PANTHER" id="PTHR43582">
    <property type="entry name" value="LINEARMYCIN RESISTANCE ATP-BINDING PROTEIN LNRL"/>
    <property type="match status" value="1"/>
</dbReference>
<feature type="domain" description="ABC transporter" evidence="9">
    <location>
        <begin position="5"/>
        <end position="236"/>
    </location>
</feature>
<dbReference type="InterPro" id="IPR025302">
    <property type="entry name" value="DrrA1/2-like_C"/>
</dbReference>
<evidence type="ECO:0000256" key="8">
    <source>
        <dbReference type="ARBA" id="ARBA00049985"/>
    </source>
</evidence>
<evidence type="ECO:0000256" key="5">
    <source>
        <dbReference type="ARBA" id="ARBA00022840"/>
    </source>
</evidence>
<evidence type="ECO:0000313" key="10">
    <source>
        <dbReference type="EMBL" id="QQR93172.1"/>
    </source>
</evidence>
<dbReference type="AlphaFoldDB" id="A0A7T9I2W2"/>
<sequence length="332" mass="36913">MQAAIVLAGVTKKFGAFTAVNHVSLTIPQGEIFGLLGPNGAGKSTTLSMLATLSNPTHGNAEVWGFDTTTQKDEVRKNIGMVFQDYSLDDELTGFENMDFHGRLFGMTAEERGKRIHELLNLVDLGEKANNQVKTYSGGMKRRLEIARALLHVPKVLFLDEPTIGLDPQTRRKLWDYIAQINKSQGITIILTTHYMDEADALCSRIGIMDKGEIIALDSPQKLKAKLGGDIISLAINPSFHAPATAALSEEKFVREVKPFDHHLNVVVENGAYAIPKIMELAQKNKWHVDSVSVKEPTLEDVFIHFTGKSLREEEGDEKGRMRNMARMMGRR</sequence>
<name>A0A7T9I2W2_9ARCH</name>
<dbReference type="GO" id="GO:0005524">
    <property type="term" value="F:ATP binding"/>
    <property type="evidence" value="ECO:0007669"/>
    <property type="project" value="UniProtKB-KW"/>
</dbReference>
<dbReference type="GO" id="GO:0005886">
    <property type="term" value="C:plasma membrane"/>
    <property type="evidence" value="ECO:0007669"/>
    <property type="project" value="UniProtKB-SubCell"/>
</dbReference>
<proteinExistence type="inferred from homology"/>
<dbReference type="GO" id="GO:0043215">
    <property type="term" value="P:daunorubicin transport"/>
    <property type="evidence" value="ECO:0007669"/>
    <property type="project" value="InterPro"/>
</dbReference>
<dbReference type="EMBL" id="CP064981">
    <property type="protein sequence ID" value="QQR93172.1"/>
    <property type="molecule type" value="Genomic_DNA"/>
</dbReference>
<evidence type="ECO:0000259" key="9">
    <source>
        <dbReference type="PROSITE" id="PS50893"/>
    </source>
</evidence>
<evidence type="ECO:0000256" key="1">
    <source>
        <dbReference type="ARBA" id="ARBA00004413"/>
    </source>
</evidence>
<dbReference type="NCBIfam" id="TIGR01188">
    <property type="entry name" value="drrA"/>
    <property type="match status" value="1"/>
</dbReference>
<protein>
    <submittedName>
        <fullName evidence="10">ATP-binding cassette domain-containing protein</fullName>
    </submittedName>
</protein>
<evidence type="ECO:0000256" key="7">
    <source>
        <dbReference type="ARBA" id="ARBA00023136"/>
    </source>
</evidence>
<evidence type="ECO:0000256" key="3">
    <source>
        <dbReference type="ARBA" id="ARBA00022475"/>
    </source>
</evidence>
<evidence type="ECO:0000256" key="6">
    <source>
        <dbReference type="ARBA" id="ARBA00022967"/>
    </source>
</evidence>
<dbReference type="InterPro" id="IPR027417">
    <property type="entry name" value="P-loop_NTPase"/>
</dbReference>
<dbReference type="InterPro" id="IPR017871">
    <property type="entry name" value="ABC_transporter-like_CS"/>
</dbReference>
<dbReference type="GO" id="GO:1900753">
    <property type="term" value="P:doxorubicin transport"/>
    <property type="evidence" value="ECO:0007669"/>
    <property type="project" value="InterPro"/>
</dbReference>
<dbReference type="PANTHER" id="PTHR43582:SF2">
    <property type="entry name" value="LINEARMYCIN RESISTANCE ATP-BINDING PROTEIN LNRL"/>
    <property type="match status" value="1"/>
</dbReference>
<dbReference type="GO" id="GO:0016887">
    <property type="term" value="F:ATP hydrolysis activity"/>
    <property type="evidence" value="ECO:0007669"/>
    <property type="project" value="InterPro"/>
</dbReference>
<reference evidence="10" key="1">
    <citation type="submission" date="2020-11" db="EMBL/GenBank/DDBJ databases">
        <title>Connecting structure to function with the recovery of over 1000 high-quality activated sludge metagenome-assembled genomes encoding full-length rRNA genes using long-read sequencing.</title>
        <authorList>
            <person name="Singleton C.M."/>
            <person name="Petriglieri F."/>
            <person name="Kristensen J.M."/>
            <person name="Kirkegaard R.H."/>
            <person name="Michaelsen T.Y."/>
            <person name="Andersen M.H."/>
            <person name="Karst S.M."/>
            <person name="Dueholm M.S."/>
            <person name="Nielsen P.H."/>
            <person name="Albertsen M."/>
        </authorList>
    </citation>
    <scope>NUCLEOTIDE SEQUENCE</scope>
    <source>
        <strain evidence="10">Fred_18-Q3-R57-64_BAT3C.431</strain>
    </source>
</reference>
<evidence type="ECO:0000256" key="4">
    <source>
        <dbReference type="ARBA" id="ARBA00022741"/>
    </source>
</evidence>
<dbReference type="Pfam" id="PF00005">
    <property type="entry name" value="ABC_tran"/>
    <property type="match status" value="1"/>
</dbReference>
<gene>
    <name evidence="10" type="ORF">IPJ89_02400</name>
</gene>
<dbReference type="SMART" id="SM00382">
    <property type="entry name" value="AAA"/>
    <property type="match status" value="1"/>
</dbReference>
<dbReference type="InterPro" id="IPR003593">
    <property type="entry name" value="AAA+_ATPase"/>
</dbReference>
<keyword evidence="3" id="KW-1003">Cell membrane</keyword>
<dbReference type="PROSITE" id="PS00211">
    <property type="entry name" value="ABC_TRANSPORTER_1"/>
    <property type="match status" value="1"/>
</dbReference>
<keyword evidence="6" id="KW-1278">Translocase</keyword>
<keyword evidence="4" id="KW-0547">Nucleotide-binding</keyword>
<dbReference type="InterPro" id="IPR003439">
    <property type="entry name" value="ABC_transporter-like_ATP-bd"/>
</dbReference>
<dbReference type="SUPFAM" id="SSF52540">
    <property type="entry name" value="P-loop containing nucleoside triphosphate hydrolases"/>
    <property type="match status" value="1"/>
</dbReference>
<dbReference type="Proteomes" id="UP000596004">
    <property type="component" value="Chromosome"/>
</dbReference>
<dbReference type="InterPro" id="IPR005894">
    <property type="entry name" value="DrrA"/>
</dbReference>
<evidence type="ECO:0000256" key="2">
    <source>
        <dbReference type="ARBA" id="ARBA00022448"/>
    </source>
</evidence>
<comment type="subcellular location">
    <subcellularLocation>
        <location evidence="1">Cell membrane</location>
        <topology evidence="1">Peripheral membrane protein</topology>
        <orientation evidence="1">Cytoplasmic side</orientation>
    </subcellularLocation>
</comment>
<accession>A0A7T9I2W2</accession>
<dbReference type="Gene3D" id="3.40.50.300">
    <property type="entry name" value="P-loop containing nucleotide triphosphate hydrolases"/>
    <property type="match status" value="1"/>
</dbReference>
<keyword evidence="2" id="KW-0813">Transport</keyword>
<dbReference type="FunFam" id="3.40.50.300:FF:000589">
    <property type="entry name" value="ABC transporter, ATP-binding subunit"/>
    <property type="match status" value="1"/>
</dbReference>
<dbReference type="Pfam" id="PF13732">
    <property type="entry name" value="DrrA1-3_C"/>
    <property type="match status" value="1"/>
</dbReference>
<keyword evidence="5 10" id="KW-0067">ATP-binding</keyword>